<comment type="caution">
    <text evidence="2">The sequence shown here is derived from an EMBL/GenBank/DDBJ whole genome shotgun (WGS) entry which is preliminary data.</text>
</comment>
<gene>
    <name evidence="2" type="ORF">GCM10009129_17100</name>
</gene>
<keyword evidence="1" id="KW-0472">Membrane</keyword>
<name>A0ABP3FP06_9GAMM</name>
<reference evidence="3" key="1">
    <citation type="journal article" date="2019" name="Int. J. Syst. Evol. Microbiol.">
        <title>The Global Catalogue of Microorganisms (GCM) 10K type strain sequencing project: providing services to taxonomists for standard genome sequencing and annotation.</title>
        <authorList>
            <consortium name="The Broad Institute Genomics Platform"/>
            <consortium name="The Broad Institute Genome Sequencing Center for Infectious Disease"/>
            <person name="Wu L."/>
            <person name="Ma J."/>
        </authorList>
    </citation>
    <scope>NUCLEOTIDE SEQUENCE [LARGE SCALE GENOMIC DNA]</scope>
    <source>
        <strain evidence="3">JCM 16343</strain>
    </source>
</reference>
<evidence type="ECO:0000256" key="1">
    <source>
        <dbReference type="SAM" id="Phobius"/>
    </source>
</evidence>
<keyword evidence="3" id="KW-1185">Reference proteome</keyword>
<evidence type="ECO:0000313" key="3">
    <source>
        <dbReference type="Proteomes" id="UP001501787"/>
    </source>
</evidence>
<dbReference type="RefSeq" id="WP_201505300.1">
    <property type="nucleotide sequence ID" value="NZ_BAAAFR010000005.1"/>
</dbReference>
<keyword evidence="1" id="KW-1133">Transmembrane helix</keyword>
<keyword evidence="1" id="KW-0812">Transmembrane</keyword>
<dbReference type="EMBL" id="BAAAFR010000005">
    <property type="protein sequence ID" value="GAA0319992.1"/>
    <property type="molecule type" value="Genomic_DNA"/>
</dbReference>
<feature type="transmembrane region" description="Helical" evidence="1">
    <location>
        <begin position="59"/>
        <end position="78"/>
    </location>
</feature>
<protein>
    <submittedName>
        <fullName evidence="2">Uncharacterized protein</fullName>
    </submittedName>
</protein>
<dbReference type="Proteomes" id="UP001501787">
    <property type="component" value="Unassembled WGS sequence"/>
</dbReference>
<proteinExistence type="predicted"/>
<accession>A0ABP3FP06</accession>
<evidence type="ECO:0000313" key="2">
    <source>
        <dbReference type="EMBL" id="GAA0319992.1"/>
    </source>
</evidence>
<organism evidence="2 3">
    <name type="scientific">Psychrobacter aestuarii</name>
    <dbReference type="NCBI Taxonomy" id="556327"/>
    <lineage>
        <taxon>Bacteria</taxon>
        <taxon>Pseudomonadati</taxon>
        <taxon>Pseudomonadota</taxon>
        <taxon>Gammaproteobacteria</taxon>
        <taxon>Moraxellales</taxon>
        <taxon>Moraxellaceae</taxon>
        <taxon>Psychrobacter</taxon>
    </lineage>
</organism>
<sequence>MNDKKYKLLEIAENQLKRIVSLAPEDLDLPCNFESLERSEWFFHYCDNNRKYLLPVNKLTINFSLAHAIIATYITYISNGFKFTDEFFVTYT</sequence>